<dbReference type="InterPro" id="IPR002156">
    <property type="entry name" value="RNaseH_domain"/>
</dbReference>
<protein>
    <recommendedName>
        <fullName evidence="2">RNase H type-1 domain-containing protein</fullName>
    </recommendedName>
</protein>
<dbReference type="GO" id="GO:0003676">
    <property type="term" value="F:nucleic acid binding"/>
    <property type="evidence" value="ECO:0007669"/>
    <property type="project" value="InterPro"/>
</dbReference>
<feature type="non-terminal residue" evidence="3">
    <location>
        <position position="364"/>
    </location>
</feature>
<organism evidence="3 4">
    <name type="scientific">Phytophthora palmivora</name>
    <dbReference type="NCBI Taxonomy" id="4796"/>
    <lineage>
        <taxon>Eukaryota</taxon>
        <taxon>Sar</taxon>
        <taxon>Stramenopiles</taxon>
        <taxon>Oomycota</taxon>
        <taxon>Peronosporomycetes</taxon>
        <taxon>Peronosporales</taxon>
        <taxon>Peronosporaceae</taxon>
        <taxon>Phytophthora</taxon>
    </lineage>
</organism>
<reference evidence="3 4" key="1">
    <citation type="journal article" date="2017" name="Genome Biol. Evol.">
        <title>Phytophthora megakarya and P. palmivora, closely related causal agents of cacao black pod rot, underwent increases in genome sizes and gene numbers by different mechanisms.</title>
        <authorList>
            <person name="Ali S.S."/>
            <person name="Shao J."/>
            <person name="Lary D.J."/>
            <person name="Kronmiller B."/>
            <person name="Shen D."/>
            <person name="Strem M.D."/>
            <person name="Amoako-Attah I."/>
            <person name="Akrofi A.Y."/>
            <person name="Begoude B.A."/>
            <person name="Ten Hoopen G.M."/>
            <person name="Coulibaly K."/>
            <person name="Kebe B.I."/>
            <person name="Melnick R.L."/>
            <person name="Guiltinan M.J."/>
            <person name="Tyler B.M."/>
            <person name="Meinhardt L.W."/>
            <person name="Bailey B.A."/>
        </authorList>
    </citation>
    <scope>NUCLEOTIDE SEQUENCE [LARGE SCALE GENOMIC DNA]</scope>
    <source>
        <strain evidence="4">sbr112.9</strain>
    </source>
</reference>
<evidence type="ECO:0000256" key="1">
    <source>
        <dbReference type="SAM" id="MobiDB-lite"/>
    </source>
</evidence>
<dbReference type="InterPro" id="IPR012337">
    <property type="entry name" value="RNaseH-like_sf"/>
</dbReference>
<evidence type="ECO:0000259" key="2">
    <source>
        <dbReference type="Pfam" id="PF13456"/>
    </source>
</evidence>
<evidence type="ECO:0000313" key="4">
    <source>
        <dbReference type="Proteomes" id="UP000237271"/>
    </source>
</evidence>
<dbReference type="SUPFAM" id="SSF53098">
    <property type="entry name" value="Ribonuclease H-like"/>
    <property type="match status" value="1"/>
</dbReference>
<gene>
    <name evidence="3" type="ORF">PHPALM_19423</name>
</gene>
<dbReference type="PANTHER" id="PTHR47723:SF19">
    <property type="entry name" value="POLYNUCLEOTIDYL TRANSFERASE, RIBONUCLEASE H-LIKE SUPERFAMILY PROTEIN"/>
    <property type="match status" value="1"/>
</dbReference>
<proteinExistence type="predicted"/>
<dbReference type="OrthoDB" id="126355at2759"/>
<dbReference type="Pfam" id="PF13456">
    <property type="entry name" value="RVT_3"/>
    <property type="match status" value="1"/>
</dbReference>
<dbReference type="Proteomes" id="UP000237271">
    <property type="component" value="Unassembled WGS sequence"/>
</dbReference>
<keyword evidence="4" id="KW-1185">Reference proteome</keyword>
<evidence type="ECO:0000313" key="3">
    <source>
        <dbReference type="EMBL" id="POM64971.1"/>
    </source>
</evidence>
<dbReference type="InterPro" id="IPR036397">
    <property type="entry name" value="RNaseH_sf"/>
</dbReference>
<feature type="region of interest" description="Disordered" evidence="1">
    <location>
        <begin position="1"/>
        <end position="21"/>
    </location>
</feature>
<comment type="caution">
    <text evidence="3">The sequence shown here is derived from an EMBL/GenBank/DDBJ whole genome shotgun (WGS) entry which is preliminary data.</text>
</comment>
<dbReference type="InterPro" id="IPR053151">
    <property type="entry name" value="RNase_H-like"/>
</dbReference>
<feature type="compositionally biased region" description="Basic and acidic residues" evidence="1">
    <location>
        <begin position="1"/>
        <end position="10"/>
    </location>
</feature>
<dbReference type="GO" id="GO:0004523">
    <property type="term" value="F:RNA-DNA hybrid ribonuclease activity"/>
    <property type="evidence" value="ECO:0007669"/>
    <property type="project" value="InterPro"/>
</dbReference>
<dbReference type="EMBL" id="NCKW01010828">
    <property type="protein sequence ID" value="POM64971.1"/>
    <property type="molecule type" value="Genomic_DNA"/>
</dbReference>
<accession>A0A2P4XHE5</accession>
<dbReference type="Gene3D" id="3.30.420.10">
    <property type="entry name" value="Ribonuclease H-like superfamily/Ribonuclease H"/>
    <property type="match status" value="1"/>
</dbReference>
<name>A0A2P4XHE5_9STRA</name>
<dbReference type="PANTHER" id="PTHR47723">
    <property type="entry name" value="OS05G0353850 PROTEIN"/>
    <property type="match status" value="1"/>
</dbReference>
<sequence>MRKERYEQALRDTAPSSVPKRPYQWPAKLLMRPQAKDDKVRVVRLHKRPMTAISERVDGSEPELTPQPGCDCKEATKVQDITSDGVIKDSDNVVSSTDAIAELLIPPKGRVKAPPVISIEMLEADYSGVVLSFDGAAKTSTRIGSCGCVLWQLPEWKVLDARGYILDGVTVNDAEYFGLLRGLAMARDRGIQDLVVVGDSRIVIQQVQGLINCNQPNLQRRLAECEVLKKRFNSMRLRIYQAADYLTSKTLTLGKSWVVEEDAEREHLEVVSRIQEQLMKTSDKEAKSNLETPRDSPNVVTMGVSRDIALHGPECEPLPSAARVLAAFTRSRARTREGEFTPPMGPLEYQAERWRRIKVHQEGD</sequence>
<dbReference type="AlphaFoldDB" id="A0A2P4XHE5"/>
<feature type="domain" description="RNase H type-1" evidence="2">
    <location>
        <begin position="133"/>
        <end position="237"/>
    </location>
</feature>